<dbReference type="Gene3D" id="3.30.1330.40">
    <property type="entry name" value="RutC-like"/>
    <property type="match status" value="1"/>
</dbReference>
<dbReference type="Proteomes" id="UP000054342">
    <property type="component" value="Unassembled WGS sequence"/>
</dbReference>
<gene>
    <name evidence="1" type="ORF">PV05_11814</name>
</gene>
<dbReference type="GO" id="GO:0005829">
    <property type="term" value="C:cytosol"/>
    <property type="evidence" value="ECO:0007669"/>
    <property type="project" value="TreeGrafter"/>
</dbReference>
<dbReference type="GeneID" id="25333722"/>
<sequence>MVHELGKPDYVSANGVQLYNPSWCYKPTGTWSIASKRGNTLYISGMRGISPETQELIPFNSEGKQDGPPSQSPAYPRVLKAFQNMCMVMEAAGATVGDCIRLVVYTTDMPQYRPLVNEAQKEIWGEVPFPPRSIVEVSRLNQDDIVEVESTFAISE</sequence>
<dbReference type="STRING" id="348802.A0A0D2E408"/>
<evidence type="ECO:0000313" key="1">
    <source>
        <dbReference type="EMBL" id="KIW50203.1"/>
    </source>
</evidence>
<name>A0A0D2E408_9EURO</name>
<dbReference type="AlphaFoldDB" id="A0A0D2E408"/>
<dbReference type="OrthoDB" id="309640at2759"/>
<dbReference type="RefSeq" id="XP_013310787.1">
    <property type="nucleotide sequence ID" value="XM_013455333.1"/>
</dbReference>
<keyword evidence="2" id="KW-1185">Reference proteome</keyword>
<evidence type="ECO:0000313" key="2">
    <source>
        <dbReference type="Proteomes" id="UP000054342"/>
    </source>
</evidence>
<dbReference type="EMBL" id="KN847323">
    <property type="protein sequence ID" value="KIW50203.1"/>
    <property type="molecule type" value="Genomic_DNA"/>
</dbReference>
<dbReference type="CDD" id="cd00448">
    <property type="entry name" value="YjgF_YER057c_UK114_family"/>
    <property type="match status" value="1"/>
</dbReference>
<organism evidence="1 2">
    <name type="scientific">Exophiala xenobiotica</name>
    <dbReference type="NCBI Taxonomy" id="348802"/>
    <lineage>
        <taxon>Eukaryota</taxon>
        <taxon>Fungi</taxon>
        <taxon>Dikarya</taxon>
        <taxon>Ascomycota</taxon>
        <taxon>Pezizomycotina</taxon>
        <taxon>Eurotiomycetes</taxon>
        <taxon>Chaetothyriomycetidae</taxon>
        <taxon>Chaetothyriales</taxon>
        <taxon>Herpotrichiellaceae</taxon>
        <taxon>Exophiala</taxon>
    </lineage>
</organism>
<dbReference type="GO" id="GO:0019239">
    <property type="term" value="F:deaminase activity"/>
    <property type="evidence" value="ECO:0007669"/>
    <property type="project" value="TreeGrafter"/>
</dbReference>
<dbReference type="SUPFAM" id="SSF55298">
    <property type="entry name" value="YjgF-like"/>
    <property type="match status" value="1"/>
</dbReference>
<proteinExistence type="predicted"/>
<dbReference type="Pfam" id="PF01042">
    <property type="entry name" value="Ribonuc_L-PSP"/>
    <property type="match status" value="1"/>
</dbReference>
<dbReference type="PANTHER" id="PTHR11803">
    <property type="entry name" value="2-IMINOBUTANOATE/2-IMINOPROPANOATE DEAMINASE RIDA"/>
    <property type="match status" value="1"/>
</dbReference>
<protein>
    <submittedName>
        <fullName evidence="1">Uncharacterized protein</fullName>
    </submittedName>
</protein>
<dbReference type="InterPro" id="IPR035959">
    <property type="entry name" value="RutC-like_sf"/>
</dbReference>
<dbReference type="HOGENOM" id="CLU_139331_0_0_1"/>
<accession>A0A0D2E408</accession>
<reference evidence="1 2" key="1">
    <citation type="submission" date="2015-01" db="EMBL/GenBank/DDBJ databases">
        <title>The Genome Sequence of Exophiala xenobiotica CBS118157.</title>
        <authorList>
            <consortium name="The Broad Institute Genomics Platform"/>
            <person name="Cuomo C."/>
            <person name="de Hoog S."/>
            <person name="Gorbushina A."/>
            <person name="Stielow B."/>
            <person name="Teixiera M."/>
            <person name="Abouelleil A."/>
            <person name="Chapman S.B."/>
            <person name="Priest M."/>
            <person name="Young S.K."/>
            <person name="Wortman J."/>
            <person name="Nusbaum C."/>
            <person name="Birren B."/>
        </authorList>
    </citation>
    <scope>NUCLEOTIDE SEQUENCE [LARGE SCALE GENOMIC DNA]</scope>
    <source>
        <strain evidence="1 2">CBS 118157</strain>
    </source>
</reference>
<dbReference type="InterPro" id="IPR006175">
    <property type="entry name" value="YjgF/YER057c/UK114"/>
</dbReference>
<dbReference type="PANTHER" id="PTHR11803:SF39">
    <property type="entry name" value="2-IMINOBUTANOATE_2-IMINOPROPANOATE DEAMINASE"/>
    <property type="match status" value="1"/>
</dbReference>